<sequence>MVSLALTSALEIAVAVSASILNFAPPSPTAAPPRLKLNGYSLVPSSTEEVTSFYGQWAYLPGAPSLVQGTQRFDVVDPRTKNSVGDFDALVSRGNGYNYTALLVTANDGTDVGTAAGQVPPVGSLIATFGFGPVGWAYSDMPSPSGNVISLALVTPFGNMPLRSTFDGAKGIADHTVDDRPIRLTNGYSIAPADPLGETITATSGVLPLWTSVQGHQVFAVYDPTGTQVGSFEGVFTTTSDVLGTYTQAILVTADDEGDVGTGAGQIPPVGSVFNAVYAGADTDYVLYSSLPSSTGDVVTVEQVNSGSVQTSPRTFIDASEPPSTRPLSVSHGLTLVPVTPLRPSGINGLPPREVQYQGYQQFDVYDATGARIGSVDATVFTQHDLFGIRSEAVLVTDVTDGVAGTGRSDVPPVGSVFNVMLLGDSRFGTVQSVMPTPSRDVKTFAFATPLGNIPVFHARKRVPDRIDVSFFDPFVNV</sequence>
<reference evidence="1 2" key="1">
    <citation type="journal article" date="2019" name="Emerg. Microbes Infect.">
        <title>Comprehensive subspecies identification of 175 nontuberculous mycobacteria species based on 7547 genomic profiles.</title>
        <authorList>
            <person name="Matsumoto Y."/>
            <person name="Kinjo T."/>
            <person name="Motooka D."/>
            <person name="Nabeya D."/>
            <person name="Jung N."/>
            <person name="Uechi K."/>
            <person name="Horii T."/>
            <person name="Iida T."/>
            <person name="Fujita J."/>
            <person name="Nakamura S."/>
        </authorList>
    </citation>
    <scope>NUCLEOTIDE SEQUENCE [LARGE SCALE GENOMIC DNA]</scope>
    <source>
        <strain evidence="1 2">JCM 13323</strain>
    </source>
</reference>
<gene>
    <name evidence="1" type="ORF">MPSYJ_46640</name>
</gene>
<name>A0A7I7MI45_9MYCO</name>
<proteinExistence type="predicted"/>
<protein>
    <submittedName>
        <fullName evidence="1">Uncharacterized protein</fullName>
    </submittedName>
</protein>
<dbReference type="AlphaFoldDB" id="A0A7I7MI45"/>
<evidence type="ECO:0000313" key="1">
    <source>
        <dbReference type="EMBL" id="BBX71203.1"/>
    </source>
</evidence>
<evidence type="ECO:0000313" key="2">
    <source>
        <dbReference type="Proteomes" id="UP000466514"/>
    </source>
</evidence>
<accession>A0A7I7MI45</accession>
<dbReference type="EMBL" id="AP022574">
    <property type="protein sequence ID" value="BBX71203.1"/>
    <property type="molecule type" value="Genomic_DNA"/>
</dbReference>
<organism evidence="1 2">
    <name type="scientific">Mycolicibacterium psychrotolerans</name>
    <dbReference type="NCBI Taxonomy" id="216929"/>
    <lineage>
        <taxon>Bacteria</taxon>
        <taxon>Bacillati</taxon>
        <taxon>Actinomycetota</taxon>
        <taxon>Actinomycetes</taxon>
        <taxon>Mycobacteriales</taxon>
        <taxon>Mycobacteriaceae</taxon>
        <taxon>Mycolicibacterium</taxon>
    </lineage>
</organism>
<dbReference type="Proteomes" id="UP000466514">
    <property type="component" value="Chromosome"/>
</dbReference>
<keyword evidence="2" id="KW-1185">Reference proteome</keyword>
<dbReference type="KEGG" id="mpsc:MPSYJ_46640"/>